<dbReference type="Proteomes" id="UP001158576">
    <property type="component" value="Chromosome 2"/>
</dbReference>
<feature type="compositionally biased region" description="Acidic residues" evidence="5">
    <location>
        <begin position="82"/>
        <end position="97"/>
    </location>
</feature>
<keyword evidence="1" id="KW-0677">Repeat</keyword>
<dbReference type="EMBL" id="OU015567">
    <property type="protein sequence ID" value="CAG5111166.1"/>
    <property type="molecule type" value="Genomic_DNA"/>
</dbReference>
<feature type="domain" description="RNA-polymerase II-associated protein 3-like C-terminal" evidence="6">
    <location>
        <begin position="316"/>
        <end position="408"/>
    </location>
</feature>
<organism evidence="7 8">
    <name type="scientific">Oikopleura dioica</name>
    <name type="common">Tunicate</name>
    <dbReference type="NCBI Taxonomy" id="34765"/>
    <lineage>
        <taxon>Eukaryota</taxon>
        <taxon>Metazoa</taxon>
        <taxon>Chordata</taxon>
        <taxon>Tunicata</taxon>
        <taxon>Appendicularia</taxon>
        <taxon>Copelata</taxon>
        <taxon>Oikopleuridae</taxon>
        <taxon>Oikopleura</taxon>
    </lineage>
</organism>
<sequence>MNPAMLPLQMQRNAKDTQDLFADLGLALELLDFGCSIYCFVNLQLRKTDEKLKRQSQKGAKVVQQLRNKRQRKKHVVRVDSDGSEIESAGEENEDDEEEERLQLAEEYKNEGNAHFKAGEFEKAIESYTMSLSLDVSNAIFAANRAMAYMKVKKYREAEEDCTRALKHDASYEKALFRRAQCRNELGKLEGAVQDFKAVLRMNPKNGEAKKTLEKINNRLKTKVAWTLERPKNASKIKFEAVEIAEKNSPKLAEEPEANEEVAEKIKEENEEVEKPEAKKDEETNRSKSQESTKEPVDLLDENEAEETEEAFNYQAPKNSFELERDWRSIKTFKNKAKYLKIGESQMLAAFFAPQLPKFLVEICTTLLHLVKSGSGREPISFAIDFLSAVARVPRFNTALFFLLDAEKAIIKELFDLLETAPANLQAAFLN</sequence>
<evidence type="ECO:0000259" key="6">
    <source>
        <dbReference type="Pfam" id="PF13877"/>
    </source>
</evidence>
<evidence type="ECO:0000256" key="5">
    <source>
        <dbReference type="SAM" id="MobiDB-lite"/>
    </source>
</evidence>
<dbReference type="SUPFAM" id="SSF48452">
    <property type="entry name" value="TPR-like"/>
    <property type="match status" value="1"/>
</dbReference>
<evidence type="ECO:0000256" key="3">
    <source>
        <dbReference type="ARBA" id="ARBA00038275"/>
    </source>
</evidence>
<proteinExistence type="inferred from homology"/>
<dbReference type="Pfam" id="PF00515">
    <property type="entry name" value="TPR_1"/>
    <property type="match status" value="1"/>
</dbReference>
<feature type="region of interest" description="Disordered" evidence="5">
    <location>
        <begin position="250"/>
        <end position="299"/>
    </location>
</feature>
<evidence type="ECO:0000313" key="7">
    <source>
        <dbReference type="EMBL" id="CAG5111166.1"/>
    </source>
</evidence>
<reference evidence="7 8" key="1">
    <citation type="submission" date="2021-04" db="EMBL/GenBank/DDBJ databases">
        <authorList>
            <person name="Bliznina A."/>
        </authorList>
    </citation>
    <scope>NUCLEOTIDE SEQUENCE [LARGE SCALE GENOMIC DNA]</scope>
</reference>
<accession>A0ABN7T727</accession>
<comment type="similarity">
    <text evidence="3">Belongs to the RPAP3 family.</text>
</comment>
<dbReference type="Pfam" id="PF13432">
    <property type="entry name" value="TPR_16"/>
    <property type="match status" value="1"/>
</dbReference>
<dbReference type="InterPro" id="IPR011990">
    <property type="entry name" value="TPR-like_helical_dom_sf"/>
</dbReference>
<dbReference type="InterPro" id="IPR051966">
    <property type="entry name" value="RPAP3"/>
</dbReference>
<dbReference type="SMART" id="SM00028">
    <property type="entry name" value="TPR"/>
    <property type="match status" value="3"/>
</dbReference>
<gene>
    <name evidence="7" type="ORF">OKIOD_LOCUS14265</name>
</gene>
<name>A0ABN7T727_OIKDI</name>
<evidence type="ECO:0000313" key="8">
    <source>
        <dbReference type="Proteomes" id="UP001158576"/>
    </source>
</evidence>
<dbReference type="PANTHER" id="PTHR46423:SF1">
    <property type="entry name" value="RNA POLYMERASE II-ASSOCIATED PROTEIN 3"/>
    <property type="match status" value="1"/>
</dbReference>
<feature type="region of interest" description="Disordered" evidence="5">
    <location>
        <begin position="73"/>
        <end position="97"/>
    </location>
</feature>
<feature type="compositionally biased region" description="Basic and acidic residues" evidence="5">
    <location>
        <begin position="262"/>
        <end position="297"/>
    </location>
</feature>
<dbReference type="InterPro" id="IPR019734">
    <property type="entry name" value="TPR_rpt"/>
</dbReference>
<keyword evidence="8" id="KW-1185">Reference proteome</keyword>
<protein>
    <recommendedName>
        <fullName evidence="4">RNA polymerase II-associated protein 3</fullName>
    </recommendedName>
</protein>
<dbReference type="PANTHER" id="PTHR46423">
    <property type="entry name" value="RNA POLYMERASE II-ASSOCIATED PROTEIN 3"/>
    <property type="match status" value="1"/>
</dbReference>
<dbReference type="InterPro" id="IPR025986">
    <property type="entry name" value="RPAP3-like_C"/>
</dbReference>
<evidence type="ECO:0000256" key="1">
    <source>
        <dbReference type="ARBA" id="ARBA00022737"/>
    </source>
</evidence>
<evidence type="ECO:0000256" key="4">
    <source>
        <dbReference type="ARBA" id="ARBA00040133"/>
    </source>
</evidence>
<keyword evidence="2" id="KW-0802">TPR repeat</keyword>
<dbReference type="Gene3D" id="1.25.40.10">
    <property type="entry name" value="Tetratricopeptide repeat domain"/>
    <property type="match status" value="1"/>
</dbReference>
<dbReference type="Pfam" id="PF13877">
    <property type="entry name" value="RPAP3_C"/>
    <property type="match status" value="1"/>
</dbReference>
<evidence type="ECO:0000256" key="2">
    <source>
        <dbReference type="ARBA" id="ARBA00022803"/>
    </source>
</evidence>